<name>A0A4R3I3L6_9GAMM</name>
<dbReference type="OrthoDB" id="9813814at2"/>
<dbReference type="InterPro" id="IPR009006">
    <property type="entry name" value="Ala_racemase/Decarboxylase_C"/>
</dbReference>
<dbReference type="NCBIfam" id="TIGR00492">
    <property type="entry name" value="alr"/>
    <property type="match status" value="1"/>
</dbReference>
<evidence type="ECO:0000256" key="1">
    <source>
        <dbReference type="ARBA" id="ARBA00000316"/>
    </source>
</evidence>
<dbReference type="Pfam" id="PF00842">
    <property type="entry name" value="Ala_racemase_C"/>
    <property type="match status" value="1"/>
</dbReference>
<comment type="pathway">
    <text evidence="5">Amino-acid biosynthesis; D-alanine biosynthesis; D-alanine from L-alanine: step 1/1.</text>
</comment>
<evidence type="ECO:0000313" key="9">
    <source>
        <dbReference type="EMBL" id="TCS40164.1"/>
    </source>
</evidence>
<comment type="catalytic activity">
    <reaction evidence="1 5">
        <text>L-alanine = D-alanine</text>
        <dbReference type="Rhea" id="RHEA:20249"/>
        <dbReference type="ChEBI" id="CHEBI:57416"/>
        <dbReference type="ChEBI" id="CHEBI:57972"/>
        <dbReference type="EC" id="5.1.1.1"/>
    </reaction>
</comment>
<sequence>MTRGTKALISASALKNNFQRAKQLAPNSRVWAVIKADAYGHGSVAVANVLHDADGYAVATLGEARTLRAAGIKLPILLLAGVTQAAHLSEAADSQLECVLHCREQLAFLERLDSRETLKVWLKLDTGMHRLGFSPEDLQEAVSHLEQCANVDVVGIMTHMCCADDLSQPQITERQLKVIRGSQHEDKQISIANSASVIKWPQTHADWVRPGIMLYGATPFADISAREIGLAAAMTLVAPVIAIKQLAKGESVGYGMRWTAGRDSVIATLAIGYADGYPRHAPDGTPVWLNGKVVPLSGRVCMDMMMIDVTDLPDVKVGDLAELWGANLPVDEVGRYVDTIGYELVTRVSPRVEREMVE</sequence>
<comment type="function">
    <text evidence="5">Catalyzes the interconversion of L-alanine and D-alanine. May also act on other amino acids.</text>
</comment>
<evidence type="ECO:0000259" key="8">
    <source>
        <dbReference type="SMART" id="SM01005"/>
    </source>
</evidence>
<dbReference type="PANTHER" id="PTHR30511">
    <property type="entry name" value="ALANINE RACEMASE"/>
    <property type="match status" value="1"/>
</dbReference>
<dbReference type="GO" id="GO:0030170">
    <property type="term" value="F:pyridoxal phosphate binding"/>
    <property type="evidence" value="ECO:0007669"/>
    <property type="project" value="UniProtKB-UniRule"/>
</dbReference>
<dbReference type="Proteomes" id="UP000295793">
    <property type="component" value="Unassembled WGS sequence"/>
</dbReference>
<evidence type="ECO:0000256" key="3">
    <source>
        <dbReference type="ARBA" id="ARBA00022898"/>
    </source>
</evidence>
<dbReference type="SMART" id="SM01005">
    <property type="entry name" value="Ala_racemase_C"/>
    <property type="match status" value="1"/>
</dbReference>
<dbReference type="Pfam" id="PF01168">
    <property type="entry name" value="Ala_racemase_N"/>
    <property type="match status" value="1"/>
</dbReference>
<comment type="cofactor">
    <cofactor evidence="2 5 6">
        <name>pyridoxal 5'-phosphate</name>
        <dbReference type="ChEBI" id="CHEBI:597326"/>
    </cofactor>
</comment>
<feature type="binding site" evidence="5 7">
    <location>
        <position position="130"/>
    </location>
    <ligand>
        <name>substrate</name>
    </ligand>
</feature>
<dbReference type="EMBL" id="SLZR01000010">
    <property type="protein sequence ID" value="TCS40164.1"/>
    <property type="molecule type" value="Genomic_DNA"/>
</dbReference>
<dbReference type="PRINTS" id="PR00992">
    <property type="entry name" value="ALARACEMASE"/>
</dbReference>
<feature type="active site" description="Proton acceptor; specific for L-alanine" evidence="5">
    <location>
        <position position="254"/>
    </location>
</feature>
<feature type="domain" description="Alanine racemase C-terminal" evidence="8">
    <location>
        <begin position="233"/>
        <end position="357"/>
    </location>
</feature>
<evidence type="ECO:0000256" key="6">
    <source>
        <dbReference type="PIRSR" id="PIRSR600821-50"/>
    </source>
</evidence>
<dbReference type="HAMAP" id="MF_01201">
    <property type="entry name" value="Ala_racemase"/>
    <property type="match status" value="1"/>
</dbReference>
<dbReference type="Gene3D" id="3.20.20.10">
    <property type="entry name" value="Alanine racemase"/>
    <property type="match status" value="1"/>
</dbReference>
<dbReference type="InterPro" id="IPR011079">
    <property type="entry name" value="Ala_racemase_C"/>
</dbReference>
<dbReference type="RefSeq" id="WP_132702059.1">
    <property type="nucleotide sequence ID" value="NZ_SLZR01000010.1"/>
</dbReference>
<dbReference type="InterPro" id="IPR000821">
    <property type="entry name" value="Ala_racemase"/>
</dbReference>
<dbReference type="AlphaFoldDB" id="A0A4R3I3L6"/>
<dbReference type="CDD" id="cd06827">
    <property type="entry name" value="PLPDE_III_AR_proteobact"/>
    <property type="match status" value="1"/>
</dbReference>
<organism evidence="9 10">
    <name type="scientific">Reinekea marinisedimentorum</name>
    <dbReference type="NCBI Taxonomy" id="230495"/>
    <lineage>
        <taxon>Bacteria</taxon>
        <taxon>Pseudomonadati</taxon>
        <taxon>Pseudomonadota</taxon>
        <taxon>Gammaproteobacteria</taxon>
        <taxon>Oceanospirillales</taxon>
        <taxon>Saccharospirillaceae</taxon>
        <taxon>Reinekea</taxon>
    </lineage>
</organism>
<evidence type="ECO:0000256" key="4">
    <source>
        <dbReference type="ARBA" id="ARBA00023235"/>
    </source>
</evidence>
<feature type="modified residue" description="N6-(pyridoxal phosphate)lysine" evidence="5 6">
    <location>
        <position position="35"/>
    </location>
</feature>
<dbReference type="Gene3D" id="2.40.37.10">
    <property type="entry name" value="Lyase, Ornithine Decarboxylase, Chain A, domain 1"/>
    <property type="match status" value="1"/>
</dbReference>
<evidence type="ECO:0000256" key="7">
    <source>
        <dbReference type="PIRSR" id="PIRSR600821-52"/>
    </source>
</evidence>
<feature type="active site" description="Proton acceptor; specific for D-alanine" evidence="5">
    <location>
        <position position="35"/>
    </location>
</feature>
<comment type="similarity">
    <text evidence="5">Belongs to the alanine racemase family.</text>
</comment>
<dbReference type="GO" id="GO:0008784">
    <property type="term" value="F:alanine racemase activity"/>
    <property type="evidence" value="ECO:0007669"/>
    <property type="project" value="UniProtKB-UniRule"/>
</dbReference>
<dbReference type="PROSITE" id="PS00395">
    <property type="entry name" value="ALANINE_RACEMASE"/>
    <property type="match status" value="1"/>
</dbReference>
<dbReference type="GO" id="GO:0005829">
    <property type="term" value="C:cytosol"/>
    <property type="evidence" value="ECO:0007669"/>
    <property type="project" value="TreeGrafter"/>
</dbReference>
<dbReference type="InterPro" id="IPR001608">
    <property type="entry name" value="Ala_racemase_N"/>
</dbReference>
<dbReference type="EC" id="5.1.1.1" evidence="5"/>
<gene>
    <name evidence="9" type="ORF">BCF53_11085</name>
</gene>
<evidence type="ECO:0000256" key="2">
    <source>
        <dbReference type="ARBA" id="ARBA00001933"/>
    </source>
</evidence>
<accession>A0A4R3I3L6</accession>
<comment type="caution">
    <text evidence="9">The sequence shown here is derived from an EMBL/GenBank/DDBJ whole genome shotgun (WGS) entry which is preliminary data.</text>
</comment>
<dbReference type="SUPFAM" id="SSF51419">
    <property type="entry name" value="PLP-binding barrel"/>
    <property type="match status" value="1"/>
</dbReference>
<dbReference type="FunFam" id="3.20.20.10:FF:000002">
    <property type="entry name" value="Alanine racemase"/>
    <property type="match status" value="1"/>
</dbReference>
<dbReference type="PANTHER" id="PTHR30511:SF0">
    <property type="entry name" value="ALANINE RACEMASE, CATABOLIC-RELATED"/>
    <property type="match status" value="1"/>
</dbReference>
<keyword evidence="4 5" id="KW-0413">Isomerase</keyword>
<dbReference type="SUPFAM" id="SSF50621">
    <property type="entry name" value="Alanine racemase C-terminal domain-like"/>
    <property type="match status" value="1"/>
</dbReference>
<keyword evidence="10" id="KW-1185">Reference proteome</keyword>
<proteinExistence type="inferred from homology"/>
<evidence type="ECO:0000313" key="10">
    <source>
        <dbReference type="Proteomes" id="UP000295793"/>
    </source>
</evidence>
<dbReference type="UniPathway" id="UPA00042">
    <property type="reaction ID" value="UER00497"/>
</dbReference>
<dbReference type="InterPro" id="IPR029066">
    <property type="entry name" value="PLP-binding_barrel"/>
</dbReference>
<keyword evidence="3 5" id="KW-0663">Pyridoxal phosphate</keyword>
<protein>
    <recommendedName>
        <fullName evidence="5">Alanine racemase</fullName>
        <ecNumber evidence="5">5.1.1.1</ecNumber>
    </recommendedName>
</protein>
<dbReference type="GO" id="GO:0030632">
    <property type="term" value="P:D-alanine biosynthetic process"/>
    <property type="evidence" value="ECO:0007669"/>
    <property type="project" value="UniProtKB-UniRule"/>
</dbReference>
<reference evidence="9 10" key="1">
    <citation type="submission" date="2019-03" db="EMBL/GenBank/DDBJ databases">
        <title>Genomic Encyclopedia of Archaeal and Bacterial Type Strains, Phase II (KMG-II): from individual species to whole genera.</title>
        <authorList>
            <person name="Goeker M."/>
        </authorList>
    </citation>
    <scope>NUCLEOTIDE SEQUENCE [LARGE SCALE GENOMIC DNA]</scope>
    <source>
        <strain evidence="9 10">DSM 15388</strain>
    </source>
</reference>
<evidence type="ECO:0000256" key="5">
    <source>
        <dbReference type="HAMAP-Rule" id="MF_01201"/>
    </source>
</evidence>
<feature type="binding site" evidence="5 7">
    <location>
        <position position="302"/>
    </location>
    <ligand>
        <name>substrate</name>
    </ligand>
</feature>
<dbReference type="InterPro" id="IPR020622">
    <property type="entry name" value="Ala_racemase_pyridoxalP-BS"/>
</dbReference>